<gene>
    <name evidence="1" type="ORF">CJ030_MR7G028025</name>
</gene>
<dbReference type="OrthoDB" id="686198at2759"/>
<evidence type="ECO:0000313" key="2">
    <source>
        <dbReference type="Proteomes" id="UP000516437"/>
    </source>
</evidence>
<dbReference type="AlphaFoldDB" id="A0A6A1V3K2"/>
<dbReference type="EMBL" id="RXIC02000025">
    <property type="protein sequence ID" value="KAB1205790.1"/>
    <property type="molecule type" value="Genomic_DNA"/>
</dbReference>
<comment type="caution">
    <text evidence="1">The sequence shown here is derived from an EMBL/GenBank/DDBJ whole genome shotgun (WGS) entry which is preliminary data.</text>
</comment>
<sequence>MRTRASTIRMLAELSNTEFTPDCKSITSVATGPLTRSRQRYYLRARLPERQRYYLRKRLPKLRRRLPGIPKLGNPKLVRYKRQGCPNFELMKAVFSRSTATGSGRHASTHAPVSPVNEPLSEDVQYNMGPVHVDLEQDPPSYNSNGLTTNAGHSITTDCSWEACS</sequence>
<reference evidence="1 2" key="1">
    <citation type="journal article" date="2019" name="Plant Biotechnol. J.">
        <title>The red bayberry genome and genetic basis of sex determination.</title>
        <authorList>
            <person name="Jia H.M."/>
            <person name="Jia H.J."/>
            <person name="Cai Q.L."/>
            <person name="Wang Y."/>
            <person name="Zhao H.B."/>
            <person name="Yang W.F."/>
            <person name="Wang G.Y."/>
            <person name="Li Y.H."/>
            <person name="Zhan D.L."/>
            <person name="Shen Y.T."/>
            <person name="Niu Q.F."/>
            <person name="Chang L."/>
            <person name="Qiu J."/>
            <person name="Zhao L."/>
            <person name="Xie H.B."/>
            <person name="Fu W.Y."/>
            <person name="Jin J."/>
            <person name="Li X.W."/>
            <person name="Jiao Y."/>
            <person name="Zhou C.C."/>
            <person name="Tu T."/>
            <person name="Chai C.Y."/>
            <person name="Gao J.L."/>
            <person name="Fan L.J."/>
            <person name="van de Weg E."/>
            <person name="Wang J.Y."/>
            <person name="Gao Z.S."/>
        </authorList>
    </citation>
    <scope>NUCLEOTIDE SEQUENCE [LARGE SCALE GENOMIC DNA]</scope>
    <source>
        <tissue evidence="1">Leaves</tissue>
    </source>
</reference>
<organism evidence="1 2">
    <name type="scientific">Morella rubra</name>
    <name type="common">Chinese bayberry</name>
    <dbReference type="NCBI Taxonomy" id="262757"/>
    <lineage>
        <taxon>Eukaryota</taxon>
        <taxon>Viridiplantae</taxon>
        <taxon>Streptophyta</taxon>
        <taxon>Embryophyta</taxon>
        <taxon>Tracheophyta</taxon>
        <taxon>Spermatophyta</taxon>
        <taxon>Magnoliopsida</taxon>
        <taxon>eudicotyledons</taxon>
        <taxon>Gunneridae</taxon>
        <taxon>Pentapetalae</taxon>
        <taxon>rosids</taxon>
        <taxon>fabids</taxon>
        <taxon>Fagales</taxon>
        <taxon>Myricaceae</taxon>
        <taxon>Morella</taxon>
    </lineage>
</organism>
<evidence type="ECO:0000313" key="1">
    <source>
        <dbReference type="EMBL" id="KAB1205790.1"/>
    </source>
</evidence>
<accession>A0A6A1V3K2</accession>
<proteinExistence type="predicted"/>
<dbReference type="Proteomes" id="UP000516437">
    <property type="component" value="Chromosome 7"/>
</dbReference>
<protein>
    <submittedName>
        <fullName evidence="1">Uncharacterized protein</fullName>
    </submittedName>
</protein>
<name>A0A6A1V3K2_9ROSI</name>
<keyword evidence="2" id="KW-1185">Reference proteome</keyword>